<dbReference type="InterPro" id="IPR001841">
    <property type="entry name" value="Znf_RING"/>
</dbReference>
<keyword evidence="1" id="KW-0862">Zinc</keyword>
<keyword evidence="3" id="KW-0472">Membrane</keyword>
<feature type="region of interest" description="Disordered" evidence="2">
    <location>
        <begin position="1"/>
        <end position="29"/>
    </location>
</feature>
<dbReference type="InterPro" id="IPR013083">
    <property type="entry name" value="Znf_RING/FYVE/PHD"/>
</dbReference>
<dbReference type="SUPFAM" id="SSF57850">
    <property type="entry name" value="RING/U-box"/>
    <property type="match status" value="1"/>
</dbReference>
<evidence type="ECO:0000313" key="5">
    <source>
        <dbReference type="EMBL" id="CAI9091415.1"/>
    </source>
</evidence>
<dbReference type="Proteomes" id="UP001161247">
    <property type="component" value="Chromosome 1"/>
</dbReference>
<feature type="domain" description="RING-type" evidence="4">
    <location>
        <begin position="148"/>
        <end position="190"/>
    </location>
</feature>
<dbReference type="EMBL" id="OX459118">
    <property type="protein sequence ID" value="CAI9091415.1"/>
    <property type="molecule type" value="Genomic_DNA"/>
</dbReference>
<evidence type="ECO:0000259" key="4">
    <source>
        <dbReference type="PROSITE" id="PS50089"/>
    </source>
</evidence>
<protein>
    <submittedName>
        <fullName evidence="5">OLC1v1026446C1</fullName>
    </submittedName>
</protein>
<organism evidence="5 6">
    <name type="scientific">Oldenlandia corymbosa var. corymbosa</name>
    <dbReference type="NCBI Taxonomy" id="529605"/>
    <lineage>
        <taxon>Eukaryota</taxon>
        <taxon>Viridiplantae</taxon>
        <taxon>Streptophyta</taxon>
        <taxon>Embryophyta</taxon>
        <taxon>Tracheophyta</taxon>
        <taxon>Spermatophyta</taxon>
        <taxon>Magnoliopsida</taxon>
        <taxon>eudicotyledons</taxon>
        <taxon>Gunneridae</taxon>
        <taxon>Pentapetalae</taxon>
        <taxon>asterids</taxon>
        <taxon>lamiids</taxon>
        <taxon>Gentianales</taxon>
        <taxon>Rubiaceae</taxon>
        <taxon>Rubioideae</taxon>
        <taxon>Spermacoceae</taxon>
        <taxon>Hedyotis-Oldenlandia complex</taxon>
        <taxon>Oldenlandia</taxon>
    </lineage>
</organism>
<dbReference type="CDD" id="cd16454">
    <property type="entry name" value="RING-H2_PA-TM-RING"/>
    <property type="match status" value="1"/>
</dbReference>
<keyword evidence="3" id="KW-1133">Transmembrane helix</keyword>
<dbReference type="SMART" id="SM00184">
    <property type="entry name" value="RING"/>
    <property type="match status" value="1"/>
</dbReference>
<sequence length="214" mass="23443">MSSSSSSSSSSGNITLQAAPSDGPYEETSPPGPYGYSLGISFGIILLLIIITYCYYIHSRYRRNAEANNNTIYYQRRNSTADTTTDDDSILGSPELGGLDDKTLQAYPKLLYSQAKNHDQGQGGGPDDKDDDDDDDDDGRSSCTASGCSICLQDYKDTDVLRLLPECGHFFHVKCVDPWLKLHPTCPICRKSPAPSPVEATVLELEMPRPQYTP</sequence>
<dbReference type="PROSITE" id="PS50089">
    <property type="entry name" value="ZF_RING_2"/>
    <property type="match status" value="1"/>
</dbReference>
<dbReference type="PANTHER" id="PTHR46719:SF7">
    <property type="entry name" value="RING-H2 FINGER PROTEIN ATL71-RELATED"/>
    <property type="match status" value="1"/>
</dbReference>
<feature type="compositionally biased region" description="Acidic residues" evidence="2">
    <location>
        <begin position="128"/>
        <end position="138"/>
    </location>
</feature>
<feature type="transmembrane region" description="Helical" evidence="3">
    <location>
        <begin position="34"/>
        <end position="56"/>
    </location>
</feature>
<accession>A0AAV1C7I0</accession>
<dbReference type="GO" id="GO:0008270">
    <property type="term" value="F:zinc ion binding"/>
    <property type="evidence" value="ECO:0007669"/>
    <property type="project" value="UniProtKB-KW"/>
</dbReference>
<feature type="compositionally biased region" description="Low complexity" evidence="2">
    <location>
        <begin position="1"/>
        <end position="11"/>
    </location>
</feature>
<dbReference type="AlphaFoldDB" id="A0AAV1C7I0"/>
<dbReference type="InterPro" id="IPR045899">
    <property type="entry name" value="ATL71-like"/>
</dbReference>
<dbReference type="PANTHER" id="PTHR46719">
    <property type="entry name" value="TRANSCRIPTION FACTOR C2H2 FAMILY-RELATED"/>
    <property type="match status" value="1"/>
</dbReference>
<evidence type="ECO:0000313" key="6">
    <source>
        <dbReference type="Proteomes" id="UP001161247"/>
    </source>
</evidence>
<keyword evidence="3" id="KW-0812">Transmembrane</keyword>
<keyword evidence="1" id="KW-0863">Zinc-finger</keyword>
<evidence type="ECO:0000256" key="2">
    <source>
        <dbReference type="SAM" id="MobiDB-lite"/>
    </source>
</evidence>
<evidence type="ECO:0000256" key="3">
    <source>
        <dbReference type="SAM" id="Phobius"/>
    </source>
</evidence>
<name>A0AAV1C7I0_OLDCO</name>
<evidence type="ECO:0000256" key="1">
    <source>
        <dbReference type="PROSITE-ProRule" id="PRU00175"/>
    </source>
</evidence>
<feature type="region of interest" description="Disordered" evidence="2">
    <location>
        <begin position="115"/>
        <end position="143"/>
    </location>
</feature>
<keyword evidence="1" id="KW-0479">Metal-binding</keyword>
<reference evidence="5" key="1">
    <citation type="submission" date="2023-03" db="EMBL/GenBank/DDBJ databases">
        <authorList>
            <person name="Julca I."/>
        </authorList>
    </citation>
    <scope>NUCLEOTIDE SEQUENCE</scope>
</reference>
<dbReference type="Pfam" id="PF13639">
    <property type="entry name" value="zf-RING_2"/>
    <property type="match status" value="1"/>
</dbReference>
<gene>
    <name evidence="5" type="ORF">OLC1_LOCUS3347</name>
</gene>
<proteinExistence type="predicted"/>
<keyword evidence="6" id="KW-1185">Reference proteome</keyword>
<dbReference type="Gene3D" id="3.30.40.10">
    <property type="entry name" value="Zinc/RING finger domain, C3HC4 (zinc finger)"/>
    <property type="match status" value="1"/>
</dbReference>